<dbReference type="AlphaFoldDB" id="A0A5N6KKY7"/>
<sequence>MINSDLESWMRIRSSQKQERRAGGCVSCSWPDTSAGFLKLWSGPFSTQCSSKRGLRIRDTYSKGRHPERHE</sequence>
<gene>
    <name evidence="1" type="ORF">EYC80_003832</name>
</gene>
<proteinExistence type="predicted"/>
<evidence type="ECO:0000313" key="2">
    <source>
        <dbReference type="Proteomes" id="UP000326757"/>
    </source>
</evidence>
<keyword evidence="2" id="KW-1185">Reference proteome</keyword>
<reference evidence="1 2" key="1">
    <citation type="submission" date="2019-06" db="EMBL/GenBank/DDBJ databases">
        <title>Genome Sequence of the Brown Rot Fungal Pathogen Monilinia laxa.</title>
        <authorList>
            <person name="De Miccolis Angelini R.M."/>
            <person name="Landi L."/>
            <person name="Abate D."/>
            <person name="Pollastro S."/>
            <person name="Romanazzi G."/>
            <person name="Faretra F."/>
        </authorList>
    </citation>
    <scope>NUCLEOTIDE SEQUENCE [LARGE SCALE GENOMIC DNA]</scope>
    <source>
        <strain evidence="1 2">Mlax316</strain>
    </source>
</reference>
<dbReference type="EMBL" id="VIGI01000001">
    <property type="protein sequence ID" value="KAB8304434.1"/>
    <property type="molecule type" value="Genomic_DNA"/>
</dbReference>
<organism evidence="1 2">
    <name type="scientific">Monilinia laxa</name>
    <name type="common">Brown rot fungus</name>
    <name type="synonym">Sclerotinia laxa</name>
    <dbReference type="NCBI Taxonomy" id="61186"/>
    <lineage>
        <taxon>Eukaryota</taxon>
        <taxon>Fungi</taxon>
        <taxon>Dikarya</taxon>
        <taxon>Ascomycota</taxon>
        <taxon>Pezizomycotina</taxon>
        <taxon>Leotiomycetes</taxon>
        <taxon>Helotiales</taxon>
        <taxon>Sclerotiniaceae</taxon>
        <taxon>Monilinia</taxon>
    </lineage>
</organism>
<accession>A0A5N6KKY7</accession>
<comment type="caution">
    <text evidence="1">The sequence shown here is derived from an EMBL/GenBank/DDBJ whole genome shotgun (WGS) entry which is preliminary data.</text>
</comment>
<evidence type="ECO:0000313" key="1">
    <source>
        <dbReference type="EMBL" id="KAB8304434.1"/>
    </source>
</evidence>
<protein>
    <submittedName>
        <fullName evidence="1">Uncharacterized protein</fullName>
    </submittedName>
</protein>
<name>A0A5N6KKY7_MONLA</name>
<dbReference type="Proteomes" id="UP000326757">
    <property type="component" value="Unassembled WGS sequence"/>
</dbReference>